<proteinExistence type="predicted"/>
<gene>
    <name evidence="1" type="ORF">ROS62_30375</name>
</gene>
<dbReference type="RefSeq" id="WP_337675425.1">
    <property type="nucleotide sequence ID" value="NZ_JAVSGH010000104.1"/>
</dbReference>
<comment type="caution">
    <text evidence="1">The sequence shown here is derived from an EMBL/GenBank/DDBJ whole genome shotgun (WGS) entry which is preliminary data.</text>
</comment>
<evidence type="ECO:0000313" key="2">
    <source>
        <dbReference type="Proteomes" id="UP001181313"/>
    </source>
</evidence>
<evidence type="ECO:0000313" key="1">
    <source>
        <dbReference type="EMBL" id="MDT3728936.1"/>
    </source>
</evidence>
<sequence length="43" mass="5222">MLRFEDIEKRLTSFREKLTTRLREIGVILAMRTAWWNGAPMFH</sequence>
<keyword evidence="2" id="KW-1185">Reference proteome</keyword>
<protein>
    <submittedName>
        <fullName evidence="1">Uncharacterized protein</fullName>
    </submittedName>
</protein>
<name>A0ABU3IA06_9ACTN</name>
<reference evidence="1" key="1">
    <citation type="submission" date="2024-05" db="EMBL/GenBank/DDBJ databases">
        <title>30 novel species of actinomycetes from the DSMZ collection.</title>
        <authorList>
            <person name="Nouioui I."/>
        </authorList>
    </citation>
    <scope>NUCLEOTIDE SEQUENCE</scope>
    <source>
        <strain evidence="1">DSM 41972</strain>
    </source>
</reference>
<dbReference type="Proteomes" id="UP001181313">
    <property type="component" value="Unassembled WGS sequence"/>
</dbReference>
<organism evidence="1 2">
    <name type="scientific">Streptomyces althioticus subsp. attaecolombicae</name>
    <dbReference type="NCBI Taxonomy" id="3075534"/>
    <lineage>
        <taxon>Bacteria</taxon>
        <taxon>Bacillati</taxon>
        <taxon>Actinomycetota</taxon>
        <taxon>Actinomycetes</taxon>
        <taxon>Kitasatosporales</taxon>
        <taxon>Streptomycetaceae</taxon>
        <taxon>Streptomyces</taxon>
        <taxon>Streptomyces althioticus group</taxon>
    </lineage>
</organism>
<dbReference type="EMBL" id="JAVSGH010000104">
    <property type="protein sequence ID" value="MDT3728936.1"/>
    <property type="molecule type" value="Genomic_DNA"/>
</dbReference>
<accession>A0ABU3IA06</accession>